<proteinExistence type="predicted"/>
<dbReference type="EMBL" id="CAJHNJ030000100">
    <property type="protein sequence ID" value="CAG9135352.1"/>
    <property type="molecule type" value="Genomic_DNA"/>
</dbReference>
<accession>A0A8S4G8V8</accession>
<name>A0A8S4G8V8_PLUXY</name>
<reference evidence="1" key="1">
    <citation type="submission" date="2020-11" db="EMBL/GenBank/DDBJ databases">
        <authorList>
            <person name="Whiteford S."/>
        </authorList>
    </citation>
    <scope>NUCLEOTIDE SEQUENCE</scope>
</reference>
<evidence type="ECO:0000313" key="2">
    <source>
        <dbReference type="Proteomes" id="UP000653454"/>
    </source>
</evidence>
<keyword evidence="2" id="KW-1185">Reference proteome</keyword>
<protein>
    <submittedName>
        <fullName evidence="1">(diamondback moth) hypothetical protein</fullName>
    </submittedName>
</protein>
<gene>
    <name evidence="1" type="ORF">PLXY2_LOCUS13610</name>
</gene>
<comment type="caution">
    <text evidence="1">The sequence shown here is derived from an EMBL/GenBank/DDBJ whole genome shotgun (WGS) entry which is preliminary data.</text>
</comment>
<evidence type="ECO:0000313" key="1">
    <source>
        <dbReference type="EMBL" id="CAG9135352.1"/>
    </source>
</evidence>
<organism evidence="1 2">
    <name type="scientific">Plutella xylostella</name>
    <name type="common">Diamondback moth</name>
    <name type="synonym">Plutella maculipennis</name>
    <dbReference type="NCBI Taxonomy" id="51655"/>
    <lineage>
        <taxon>Eukaryota</taxon>
        <taxon>Metazoa</taxon>
        <taxon>Ecdysozoa</taxon>
        <taxon>Arthropoda</taxon>
        <taxon>Hexapoda</taxon>
        <taxon>Insecta</taxon>
        <taxon>Pterygota</taxon>
        <taxon>Neoptera</taxon>
        <taxon>Endopterygota</taxon>
        <taxon>Lepidoptera</taxon>
        <taxon>Glossata</taxon>
        <taxon>Ditrysia</taxon>
        <taxon>Yponomeutoidea</taxon>
        <taxon>Plutellidae</taxon>
        <taxon>Plutella</taxon>
    </lineage>
</organism>
<dbReference type="Proteomes" id="UP000653454">
    <property type="component" value="Unassembled WGS sequence"/>
</dbReference>
<sequence>MDAEIDIPKFVNCTRQLLSHEKTDNLNFTQLLDLLPSKILDDISLKCRDLN</sequence>
<dbReference type="AlphaFoldDB" id="A0A8S4G8V8"/>